<dbReference type="AlphaFoldDB" id="A0AAV8UF28"/>
<comment type="caution">
    <text evidence="2">The sequence shown here is derived from an EMBL/GenBank/DDBJ whole genome shotgun (WGS) entry which is preliminary data.</text>
</comment>
<feature type="region of interest" description="Disordered" evidence="1">
    <location>
        <begin position="174"/>
        <end position="203"/>
    </location>
</feature>
<sequence length="203" mass="21252">MEAGGTIEVKFGEGIREAIVFAVDMVDIDLPILIQEQADAAKDGVAPMVVVVGVEEVDGHLAVRVKLDLGVAETVRQCQAVEYTPELGVKRSAGADIVGKTHDPVARVVPEDPAGSRLGAESGHRAISVESDPIGRKCGPGWGARRGMSAGSRRVGRKGSNNCLTVSTNQVVEAADRGQSANEELLVSRRPEAPAGDDEPRAP</sequence>
<protein>
    <submittedName>
        <fullName evidence="2">Uncharacterized protein</fullName>
    </submittedName>
</protein>
<feature type="compositionally biased region" description="Basic and acidic residues" evidence="1">
    <location>
        <begin position="186"/>
        <end position="203"/>
    </location>
</feature>
<gene>
    <name evidence="2" type="ORF">K2173_019545</name>
</gene>
<dbReference type="Proteomes" id="UP001159364">
    <property type="component" value="Linkage Group LG08"/>
</dbReference>
<reference evidence="2 3" key="1">
    <citation type="submission" date="2021-09" db="EMBL/GenBank/DDBJ databases">
        <title>Genomic insights and catalytic innovation underlie evolution of tropane alkaloids biosynthesis.</title>
        <authorList>
            <person name="Wang Y.-J."/>
            <person name="Tian T."/>
            <person name="Huang J.-P."/>
            <person name="Huang S.-X."/>
        </authorList>
    </citation>
    <scope>NUCLEOTIDE SEQUENCE [LARGE SCALE GENOMIC DNA]</scope>
    <source>
        <strain evidence="2">KIB-2018</strain>
        <tissue evidence="2">Leaf</tissue>
    </source>
</reference>
<accession>A0AAV8UF28</accession>
<evidence type="ECO:0000313" key="3">
    <source>
        <dbReference type="Proteomes" id="UP001159364"/>
    </source>
</evidence>
<keyword evidence="3" id="KW-1185">Reference proteome</keyword>
<dbReference type="EMBL" id="JAIWQS010000008">
    <property type="protein sequence ID" value="KAJ8899842.1"/>
    <property type="molecule type" value="Genomic_DNA"/>
</dbReference>
<proteinExistence type="predicted"/>
<name>A0AAV8UF28_9ROSI</name>
<evidence type="ECO:0000313" key="2">
    <source>
        <dbReference type="EMBL" id="KAJ8899842.1"/>
    </source>
</evidence>
<evidence type="ECO:0000256" key="1">
    <source>
        <dbReference type="SAM" id="MobiDB-lite"/>
    </source>
</evidence>
<feature type="region of interest" description="Disordered" evidence="1">
    <location>
        <begin position="133"/>
        <end position="161"/>
    </location>
</feature>
<organism evidence="2 3">
    <name type="scientific">Erythroxylum novogranatense</name>
    <dbReference type="NCBI Taxonomy" id="1862640"/>
    <lineage>
        <taxon>Eukaryota</taxon>
        <taxon>Viridiplantae</taxon>
        <taxon>Streptophyta</taxon>
        <taxon>Embryophyta</taxon>
        <taxon>Tracheophyta</taxon>
        <taxon>Spermatophyta</taxon>
        <taxon>Magnoliopsida</taxon>
        <taxon>eudicotyledons</taxon>
        <taxon>Gunneridae</taxon>
        <taxon>Pentapetalae</taxon>
        <taxon>rosids</taxon>
        <taxon>fabids</taxon>
        <taxon>Malpighiales</taxon>
        <taxon>Erythroxylaceae</taxon>
        <taxon>Erythroxylum</taxon>
    </lineage>
</organism>